<protein>
    <submittedName>
        <fullName evidence="1">Uncharacterized protein</fullName>
    </submittedName>
</protein>
<accession>A0A8J8NW64</accession>
<keyword evidence="2" id="KW-1185">Reference proteome</keyword>
<proteinExistence type="predicted"/>
<sequence length="75" mass="8533">MSKSEPDRPGLVTAKCHFKLSPSMRLLSNFILAAFYSLKVDCFSSTLFSINFLNFHMITGTQANTRVDTMARRRN</sequence>
<name>A0A8J8NW64_HALGN</name>
<reference evidence="1" key="1">
    <citation type="submission" date="2019-06" db="EMBL/GenBank/DDBJ databases">
        <authorList>
            <person name="Zheng W."/>
        </authorList>
    </citation>
    <scope>NUCLEOTIDE SEQUENCE</scope>
    <source>
        <strain evidence="1">QDHG01</strain>
    </source>
</reference>
<dbReference type="AlphaFoldDB" id="A0A8J8NW64"/>
<dbReference type="Proteomes" id="UP000785679">
    <property type="component" value="Unassembled WGS sequence"/>
</dbReference>
<comment type="caution">
    <text evidence="1">The sequence shown here is derived from an EMBL/GenBank/DDBJ whole genome shotgun (WGS) entry which is preliminary data.</text>
</comment>
<dbReference type="EMBL" id="RRYP01006325">
    <property type="protein sequence ID" value="TNV81294.1"/>
    <property type="molecule type" value="Genomic_DNA"/>
</dbReference>
<evidence type="ECO:0000313" key="2">
    <source>
        <dbReference type="Proteomes" id="UP000785679"/>
    </source>
</evidence>
<gene>
    <name evidence="1" type="ORF">FGO68_gene11455</name>
</gene>
<organism evidence="1 2">
    <name type="scientific">Halteria grandinella</name>
    <dbReference type="NCBI Taxonomy" id="5974"/>
    <lineage>
        <taxon>Eukaryota</taxon>
        <taxon>Sar</taxon>
        <taxon>Alveolata</taxon>
        <taxon>Ciliophora</taxon>
        <taxon>Intramacronucleata</taxon>
        <taxon>Spirotrichea</taxon>
        <taxon>Stichotrichia</taxon>
        <taxon>Sporadotrichida</taxon>
        <taxon>Halteriidae</taxon>
        <taxon>Halteria</taxon>
    </lineage>
</organism>
<evidence type="ECO:0000313" key="1">
    <source>
        <dbReference type="EMBL" id="TNV81294.1"/>
    </source>
</evidence>